<dbReference type="PANTHER" id="PTHR42751:SF3">
    <property type="entry name" value="SODIUM_GLUTAMATE SYMPORTER"/>
    <property type="match status" value="1"/>
</dbReference>
<dbReference type="HOGENOM" id="CLU_005126_9_0_0"/>
<reference evidence="11 12" key="1">
    <citation type="journal article" date="2004" name="Science">
        <title>Illuminating the evolutionary history of chlamydiae.</title>
        <authorList>
            <person name="Horn M."/>
            <person name="Collingro A."/>
            <person name="Schmitz-Esser S."/>
            <person name="Beier C.L."/>
            <person name="Purkhold U."/>
            <person name="Fartmann B."/>
            <person name="Brandt P."/>
            <person name="Nyakatura G.J."/>
            <person name="Droege M."/>
            <person name="Frishman D."/>
            <person name="Rattei T."/>
            <person name="Mewes H."/>
            <person name="Wagner M."/>
        </authorList>
    </citation>
    <scope>NUCLEOTIDE SEQUENCE [LARGE SCALE GENOMIC DNA]</scope>
    <source>
        <strain evidence="11 12">UWE25</strain>
    </source>
</reference>
<evidence type="ECO:0000313" key="11">
    <source>
        <dbReference type="EMBL" id="CAF23639.1"/>
    </source>
</evidence>
<dbReference type="GO" id="GO:1902600">
    <property type="term" value="P:proton transmembrane transport"/>
    <property type="evidence" value="ECO:0007669"/>
    <property type="project" value="InterPro"/>
</dbReference>
<keyword evidence="12" id="KW-1185">Reference proteome</keyword>
<dbReference type="Pfam" id="PF00999">
    <property type="entry name" value="Na_H_Exchanger"/>
    <property type="match status" value="1"/>
</dbReference>
<dbReference type="InterPro" id="IPR036291">
    <property type="entry name" value="NAD(P)-bd_dom_sf"/>
</dbReference>
<dbReference type="PROSITE" id="PS51201">
    <property type="entry name" value="RCK_N"/>
    <property type="match status" value="1"/>
</dbReference>
<feature type="domain" description="RCK C-terminal" evidence="10">
    <location>
        <begin position="579"/>
        <end position="663"/>
    </location>
</feature>
<dbReference type="RefSeq" id="WP_011175465.1">
    <property type="nucleotide sequence ID" value="NC_005861.2"/>
</dbReference>
<dbReference type="PROSITE" id="PS51202">
    <property type="entry name" value="RCK_C"/>
    <property type="match status" value="1"/>
</dbReference>
<keyword evidence="4" id="KW-0633">Potassium transport</keyword>
<protein>
    <recommendedName>
        <fullName evidence="13">RCK C-terminal domain-containing protein</fullName>
    </recommendedName>
</protein>
<feature type="transmembrane region" description="Helical" evidence="8">
    <location>
        <begin position="267"/>
        <end position="287"/>
    </location>
</feature>
<keyword evidence="5 8" id="KW-0812">Transmembrane</keyword>
<evidence type="ECO:0000313" key="12">
    <source>
        <dbReference type="Proteomes" id="UP000000529"/>
    </source>
</evidence>
<sequence>MELFLFTDLLILFAISIIILLVGYRFNIPPVVCFLLTGMLAGPHGLAFVQESKDVEMLAQLGIVLLLFGIGMEFSIKKLFQIKRLFFLGGSLQVGLTILFTYILTQLMQLPWKESIFIGCLISMSSTAIVVRLLDQKGESLSPQGKLSISILIFQDLIAIPMILFIPMLSGNMEEKQFQIEWTVFKPFMVGMLILVAVFFSAQRIVPRLLLQVARTRNKDLFLLSVLTLCFGVAWLTSTLGLSLTIGAFLAGLIISESEYSHEAVGHIFPLQTLFISFFFVSIGMLLNIDFFIHHLFTILALATLVIILKIFVTGLTTLMIGLPMRTAILTGLMLSQVGEFSFVLANAGMPFRLLTDYEYQLFLSISLVSLAISPILISFSPKIVSFICSLPLPQKLLSGLREQRKSDDRSLSNHVIIVGFGISGKNLARSSKLANIPYTILEMNPDIVREQRTLNEPIYFGDATHLTVLEHSHIHKAKAIAVLVNDPIAARRIVKIARESNPTIYIVVRTRYMREMLLMHKLGADEVIPDELGTSVEIFSRVLKQYYIPDEEIHQLVTEVRADGYKMLRDQQAPLTNLSEVKLNLSNVEMGTFRLHENSPLVGMLLSESNLRKKHGMTVLLIRREKAVISNPSPDTQLLANDVLVVVGEKTPLKQALELFGKLEKQSTIN</sequence>
<dbReference type="InterPro" id="IPR038770">
    <property type="entry name" value="Na+/solute_symporter_sf"/>
</dbReference>
<evidence type="ECO:0000256" key="6">
    <source>
        <dbReference type="ARBA" id="ARBA00022989"/>
    </source>
</evidence>
<dbReference type="Pfam" id="PF02254">
    <property type="entry name" value="TrkA_N"/>
    <property type="match status" value="1"/>
</dbReference>
<dbReference type="Gene3D" id="3.40.50.720">
    <property type="entry name" value="NAD(P)-binding Rossmann-like Domain"/>
    <property type="match status" value="1"/>
</dbReference>
<proteinExistence type="inferred from homology"/>
<feature type="transmembrane region" description="Helical" evidence="8">
    <location>
        <begin position="182"/>
        <end position="202"/>
    </location>
</feature>
<comment type="subcellular location">
    <subcellularLocation>
        <location evidence="1">Membrane</location>
        <topology evidence="1">Multi-pass membrane protein</topology>
    </subcellularLocation>
</comment>
<dbReference type="OrthoDB" id="9793589at2"/>
<feature type="transmembrane region" description="Helical" evidence="8">
    <location>
        <begin position="31"/>
        <end position="49"/>
    </location>
</feature>
<dbReference type="SUPFAM" id="SSF116726">
    <property type="entry name" value="TrkA C-terminal domain-like"/>
    <property type="match status" value="1"/>
</dbReference>
<evidence type="ECO:0000256" key="2">
    <source>
        <dbReference type="ARBA" id="ARBA00005551"/>
    </source>
</evidence>
<name>Q6MCR0_PARUW</name>
<evidence type="ECO:0000256" key="8">
    <source>
        <dbReference type="SAM" id="Phobius"/>
    </source>
</evidence>
<feature type="domain" description="RCK N-terminal" evidence="9">
    <location>
        <begin position="413"/>
        <end position="530"/>
    </location>
</feature>
<feature type="transmembrane region" description="Helical" evidence="8">
    <location>
        <begin position="86"/>
        <end position="104"/>
    </location>
</feature>
<evidence type="ECO:0000256" key="4">
    <source>
        <dbReference type="ARBA" id="ARBA00022538"/>
    </source>
</evidence>
<dbReference type="InterPro" id="IPR036721">
    <property type="entry name" value="RCK_C_sf"/>
</dbReference>
<gene>
    <name evidence="11" type="ORF">PC_RS04415</name>
</gene>
<evidence type="ECO:0000259" key="9">
    <source>
        <dbReference type="PROSITE" id="PS51201"/>
    </source>
</evidence>
<dbReference type="Gene3D" id="3.30.70.1450">
    <property type="entry name" value="Regulator of K+ conductance, C-terminal domain"/>
    <property type="match status" value="1"/>
</dbReference>
<feature type="transmembrane region" description="Helical" evidence="8">
    <location>
        <begin position="329"/>
        <end position="350"/>
    </location>
</feature>
<evidence type="ECO:0000256" key="1">
    <source>
        <dbReference type="ARBA" id="ARBA00004141"/>
    </source>
</evidence>
<evidence type="ECO:0000256" key="7">
    <source>
        <dbReference type="ARBA" id="ARBA00023136"/>
    </source>
</evidence>
<dbReference type="eggNOG" id="COG0475">
    <property type="taxonomic scope" value="Bacteria"/>
</dbReference>
<feature type="transmembrane region" description="Helical" evidence="8">
    <location>
        <begin position="362"/>
        <end position="380"/>
    </location>
</feature>
<evidence type="ECO:0000256" key="5">
    <source>
        <dbReference type="ARBA" id="ARBA00022692"/>
    </source>
</evidence>
<dbReference type="eggNOG" id="COG1226">
    <property type="taxonomic scope" value="Bacteria"/>
</dbReference>
<feature type="transmembrane region" description="Helical" evidence="8">
    <location>
        <begin position="222"/>
        <end position="255"/>
    </location>
</feature>
<dbReference type="GO" id="GO:0006813">
    <property type="term" value="P:potassium ion transport"/>
    <property type="evidence" value="ECO:0007669"/>
    <property type="project" value="UniProtKB-KW"/>
</dbReference>
<dbReference type="STRING" id="264201.pc0915"/>
<dbReference type="InterPro" id="IPR006153">
    <property type="entry name" value="Cation/H_exchanger_TM"/>
</dbReference>
<evidence type="ECO:0008006" key="13">
    <source>
        <dbReference type="Google" id="ProtNLM"/>
    </source>
</evidence>
<feature type="transmembrane region" description="Helical" evidence="8">
    <location>
        <begin position="55"/>
        <end position="74"/>
    </location>
</feature>
<comment type="similarity">
    <text evidence="2">Belongs to the monovalent cation:proton antiporter 2 (CPA2) transporter (TC 2.A.37) family.</text>
</comment>
<dbReference type="GO" id="GO:0015297">
    <property type="term" value="F:antiporter activity"/>
    <property type="evidence" value="ECO:0007669"/>
    <property type="project" value="InterPro"/>
</dbReference>
<dbReference type="KEGG" id="pcu:PC_RS04415"/>
<feature type="transmembrane region" description="Helical" evidence="8">
    <location>
        <begin position="6"/>
        <end position="24"/>
    </location>
</feature>
<dbReference type="Pfam" id="PF02080">
    <property type="entry name" value="TrkA_C"/>
    <property type="match status" value="1"/>
</dbReference>
<dbReference type="eggNOG" id="COG0490">
    <property type="taxonomic scope" value="Bacteria"/>
</dbReference>
<dbReference type="AlphaFoldDB" id="Q6MCR0"/>
<dbReference type="SUPFAM" id="SSF51735">
    <property type="entry name" value="NAD(P)-binding Rossmann-fold domains"/>
    <property type="match status" value="1"/>
</dbReference>
<feature type="transmembrane region" description="Helical" evidence="8">
    <location>
        <begin position="299"/>
        <end position="323"/>
    </location>
</feature>
<dbReference type="InterPro" id="IPR003148">
    <property type="entry name" value="RCK_N"/>
</dbReference>
<dbReference type="EMBL" id="BX908798">
    <property type="protein sequence ID" value="CAF23639.1"/>
    <property type="molecule type" value="Genomic_DNA"/>
</dbReference>
<feature type="transmembrane region" description="Helical" evidence="8">
    <location>
        <begin position="116"/>
        <end position="135"/>
    </location>
</feature>
<evidence type="ECO:0000259" key="10">
    <source>
        <dbReference type="PROSITE" id="PS51202"/>
    </source>
</evidence>
<evidence type="ECO:0000256" key="3">
    <source>
        <dbReference type="ARBA" id="ARBA00022448"/>
    </source>
</evidence>
<keyword evidence="4" id="KW-0406">Ion transport</keyword>
<dbReference type="GO" id="GO:0008324">
    <property type="term" value="F:monoatomic cation transmembrane transporter activity"/>
    <property type="evidence" value="ECO:0007669"/>
    <property type="project" value="InterPro"/>
</dbReference>
<dbReference type="PANTHER" id="PTHR42751">
    <property type="entry name" value="SODIUM/HYDROGEN EXCHANGER FAMILY/TRKA DOMAIN PROTEIN"/>
    <property type="match status" value="1"/>
</dbReference>
<keyword evidence="3" id="KW-0813">Transport</keyword>
<accession>Q6MCR0</accession>
<dbReference type="Gene3D" id="1.20.1530.20">
    <property type="match status" value="1"/>
</dbReference>
<dbReference type="Proteomes" id="UP000000529">
    <property type="component" value="Chromosome"/>
</dbReference>
<dbReference type="GO" id="GO:0016020">
    <property type="term" value="C:membrane"/>
    <property type="evidence" value="ECO:0007669"/>
    <property type="project" value="UniProtKB-SubCell"/>
</dbReference>
<feature type="transmembrane region" description="Helical" evidence="8">
    <location>
        <begin position="147"/>
        <end position="170"/>
    </location>
</feature>
<dbReference type="InterPro" id="IPR006037">
    <property type="entry name" value="RCK_C"/>
</dbReference>
<keyword evidence="6 8" id="KW-1133">Transmembrane helix</keyword>
<keyword evidence="4" id="KW-0630">Potassium</keyword>
<keyword evidence="7 8" id="KW-0472">Membrane</keyword>
<organism evidence="11 12">
    <name type="scientific">Protochlamydia amoebophila (strain UWE25)</name>
    <dbReference type="NCBI Taxonomy" id="264201"/>
    <lineage>
        <taxon>Bacteria</taxon>
        <taxon>Pseudomonadati</taxon>
        <taxon>Chlamydiota</taxon>
        <taxon>Chlamydiia</taxon>
        <taxon>Parachlamydiales</taxon>
        <taxon>Parachlamydiaceae</taxon>
        <taxon>Candidatus Protochlamydia</taxon>
    </lineage>
</organism>